<dbReference type="Gene3D" id="3.30.390.80">
    <property type="entry name" value="DNA repair protein Rad52/59/22"/>
    <property type="match status" value="1"/>
</dbReference>
<dbReference type="GO" id="GO:0005634">
    <property type="term" value="C:nucleus"/>
    <property type="evidence" value="ECO:0007669"/>
    <property type="project" value="TreeGrafter"/>
</dbReference>
<evidence type="ECO:0000256" key="4">
    <source>
        <dbReference type="ARBA" id="ARBA00023204"/>
    </source>
</evidence>
<dbReference type="GO" id="GO:0006312">
    <property type="term" value="P:mitotic recombination"/>
    <property type="evidence" value="ECO:0007669"/>
    <property type="project" value="TreeGrafter"/>
</dbReference>
<name>A0A4P9WZK5_9FUNG</name>
<gene>
    <name evidence="6" type="ORF">CAUPRSCDRAFT_5541</name>
</gene>
<feature type="non-terminal residue" evidence="6">
    <location>
        <position position="181"/>
    </location>
</feature>
<dbReference type="PANTHER" id="PTHR12132">
    <property type="entry name" value="DNA REPAIR AND RECOMBINATION PROTEIN RAD52, RAD59"/>
    <property type="match status" value="1"/>
</dbReference>
<dbReference type="Pfam" id="PF04098">
    <property type="entry name" value="Rad52_Rad22"/>
    <property type="match status" value="1"/>
</dbReference>
<keyword evidence="4" id="KW-0234">DNA repair</keyword>
<proteinExistence type="inferred from homology"/>
<dbReference type="EMBL" id="ML009124">
    <property type="protein sequence ID" value="RKO98035.1"/>
    <property type="molecule type" value="Genomic_DNA"/>
</dbReference>
<evidence type="ECO:0000256" key="1">
    <source>
        <dbReference type="ARBA" id="ARBA00006638"/>
    </source>
</evidence>
<dbReference type="InterPro" id="IPR041247">
    <property type="entry name" value="Rad52_fam"/>
</dbReference>
<dbReference type="FunFam" id="3.30.390.80:FF:000001">
    <property type="entry name" value="DNA repair protein RAD52 homolog"/>
    <property type="match status" value="1"/>
</dbReference>
<evidence type="ECO:0000313" key="7">
    <source>
        <dbReference type="Proteomes" id="UP000268535"/>
    </source>
</evidence>
<evidence type="ECO:0000313" key="6">
    <source>
        <dbReference type="EMBL" id="RKO98035.1"/>
    </source>
</evidence>
<dbReference type="GO" id="GO:0003697">
    <property type="term" value="F:single-stranded DNA binding"/>
    <property type="evidence" value="ECO:0007669"/>
    <property type="project" value="UniProtKB-ARBA"/>
</dbReference>
<organism evidence="6 7">
    <name type="scientific">Caulochytrium protostelioides</name>
    <dbReference type="NCBI Taxonomy" id="1555241"/>
    <lineage>
        <taxon>Eukaryota</taxon>
        <taxon>Fungi</taxon>
        <taxon>Fungi incertae sedis</taxon>
        <taxon>Chytridiomycota</taxon>
        <taxon>Chytridiomycota incertae sedis</taxon>
        <taxon>Chytridiomycetes</taxon>
        <taxon>Caulochytriales</taxon>
        <taxon>Caulochytriaceae</taxon>
        <taxon>Caulochytrium</taxon>
    </lineage>
</organism>
<accession>A0A4P9WZK5</accession>
<feature type="region of interest" description="Disordered" evidence="5">
    <location>
        <begin position="1"/>
        <end position="24"/>
    </location>
</feature>
<protein>
    <submittedName>
        <fullName evidence="6">Rad52/22 double-strand break repair protein</fullName>
    </submittedName>
</protein>
<dbReference type="SUPFAM" id="SSF54768">
    <property type="entry name" value="dsRNA-binding domain-like"/>
    <property type="match status" value="1"/>
</dbReference>
<evidence type="ECO:0000256" key="2">
    <source>
        <dbReference type="ARBA" id="ARBA00022763"/>
    </source>
</evidence>
<comment type="similarity">
    <text evidence="1">Belongs to the RAD52 family.</text>
</comment>
<keyword evidence="3" id="KW-0233">DNA recombination</keyword>
<keyword evidence="2" id="KW-0227">DNA damage</keyword>
<dbReference type="Proteomes" id="UP000268535">
    <property type="component" value="Unassembled WGS sequence"/>
</dbReference>
<sequence>MLVPPTGRHDARSPVPPGPFGAQPYSEAERAALDAKLDQYLGPEYHSLRASGGAGSVHYLEGWQAIQLANEVFGATGWSCQILDARFDYREQREGRVNAGFSVHLRITLRDGTFREDFGYGQIENARSQGAAYAKIRKEATTDAMKRALRQFGQVLGNCIYDKAYVKAIGAIRPAPYPRLP</sequence>
<dbReference type="GO" id="GO:0000724">
    <property type="term" value="P:double-strand break repair via homologous recombination"/>
    <property type="evidence" value="ECO:0007669"/>
    <property type="project" value="TreeGrafter"/>
</dbReference>
<evidence type="ECO:0000256" key="3">
    <source>
        <dbReference type="ARBA" id="ARBA00023172"/>
    </source>
</evidence>
<reference evidence="7" key="1">
    <citation type="journal article" date="2018" name="Nat. Microbiol.">
        <title>Leveraging single-cell genomics to expand the fungal tree of life.</title>
        <authorList>
            <person name="Ahrendt S.R."/>
            <person name="Quandt C.A."/>
            <person name="Ciobanu D."/>
            <person name="Clum A."/>
            <person name="Salamov A."/>
            <person name="Andreopoulos B."/>
            <person name="Cheng J.F."/>
            <person name="Woyke T."/>
            <person name="Pelin A."/>
            <person name="Henrissat B."/>
            <person name="Reynolds N.K."/>
            <person name="Benny G.L."/>
            <person name="Smith M.E."/>
            <person name="James T.Y."/>
            <person name="Grigoriev I.V."/>
        </authorList>
    </citation>
    <scope>NUCLEOTIDE SEQUENCE [LARGE SCALE GENOMIC DNA]</scope>
    <source>
        <strain evidence="7">ATCC 52028</strain>
    </source>
</reference>
<dbReference type="GO" id="GO:0045002">
    <property type="term" value="P:double-strand break repair via single-strand annealing"/>
    <property type="evidence" value="ECO:0007669"/>
    <property type="project" value="TreeGrafter"/>
</dbReference>
<dbReference type="AlphaFoldDB" id="A0A4P9WZK5"/>
<dbReference type="PANTHER" id="PTHR12132:SF1">
    <property type="entry name" value="DNA REPAIR PROTEIN RAD52 HOMOLOG"/>
    <property type="match status" value="1"/>
</dbReference>
<dbReference type="InterPro" id="IPR007232">
    <property type="entry name" value="Rad52_Rad59_Rad22"/>
</dbReference>
<dbReference type="InterPro" id="IPR042525">
    <property type="entry name" value="Rad52_Rad59_Rad22_sf"/>
</dbReference>
<evidence type="ECO:0000256" key="5">
    <source>
        <dbReference type="SAM" id="MobiDB-lite"/>
    </source>
</evidence>